<dbReference type="AlphaFoldDB" id="A0A699I073"/>
<name>A0A699I073_TANCI</name>
<evidence type="ECO:0000256" key="1">
    <source>
        <dbReference type="SAM" id="MobiDB-lite"/>
    </source>
</evidence>
<feature type="non-terminal residue" evidence="2">
    <location>
        <position position="425"/>
    </location>
</feature>
<protein>
    <submittedName>
        <fullName evidence="2">Uncharacterized protein</fullName>
    </submittedName>
</protein>
<accession>A0A699I073</accession>
<dbReference type="EMBL" id="BKCJ010205829">
    <property type="protein sequence ID" value="GEY74714.1"/>
    <property type="molecule type" value="Genomic_DNA"/>
</dbReference>
<feature type="region of interest" description="Disordered" evidence="1">
    <location>
        <begin position="164"/>
        <end position="198"/>
    </location>
</feature>
<proteinExistence type="predicted"/>
<feature type="compositionally biased region" description="Polar residues" evidence="1">
    <location>
        <begin position="164"/>
        <end position="180"/>
    </location>
</feature>
<feature type="region of interest" description="Disordered" evidence="1">
    <location>
        <begin position="298"/>
        <end position="330"/>
    </location>
</feature>
<gene>
    <name evidence="2" type="ORF">Tci_446688</name>
</gene>
<organism evidence="2">
    <name type="scientific">Tanacetum cinerariifolium</name>
    <name type="common">Dalmatian daisy</name>
    <name type="synonym">Chrysanthemum cinerariifolium</name>
    <dbReference type="NCBI Taxonomy" id="118510"/>
    <lineage>
        <taxon>Eukaryota</taxon>
        <taxon>Viridiplantae</taxon>
        <taxon>Streptophyta</taxon>
        <taxon>Embryophyta</taxon>
        <taxon>Tracheophyta</taxon>
        <taxon>Spermatophyta</taxon>
        <taxon>Magnoliopsida</taxon>
        <taxon>eudicotyledons</taxon>
        <taxon>Gunneridae</taxon>
        <taxon>Pentapetalae</taxon>
        <taxon>asterids</taxon>
        <taxon>campanulids</taxon>
        <taxon>Asterales</taxon>
        <taxon>Asteraceae</taxon>
        <taxon>Asteroideae</taxon>
        <taxon>Anthemideae</taxon>
        <taxon>Anthemidinae</taxon>
        <taxon>Tanacetum</taxon>
    </lineage>
</organism>
<comment type="caution">
    <text evidence="2">The sequence shown here is derived from an EMBL/GenBank/DDBJ whole genome shotgun (WGS) entry which is preliminary data.</text>
</comment>
<reference evidence="2" key="1">
    <citation type="journal article" date="2019" name="Sci. Rep.">
        <title>Draft genome of Tanacetum cinerariifolium, the natural source of mosquito coil.</title>
        <authorList>
            <person name="Yamashiro T."/>
            <person name="Shiraishi A."/>
            <person name="Satake H."/>
            <person name="Nakayama K."/>
        </authorList>
    </citation>
    <scope>NUCLEOTIDE SEQUENCE</scope>
</reference>
<evidence type="ECO:0000313" key="2">
    <source>
        <dbReference type="EMBL" id="GEY74714.1"/>
    </source>
</evidence>
<sequence>MPQLMQNLEDSSDPMTAMNATLALLAKAFNVNTIPTNNNQRSSLIPRNSQIAQPCMNTIYDIKRKMVEDNVGNQVRHNAVQYDGNEVGQNAIQNLGIQIVENLKRLSVVSKIGNQYGNGNVETTPAEGNGNGINGIQSTQEKYEFMAAADAYEETERVKVNCTSEDTLQQASTSRTQSDNAPVYDSDGSTEVSEQKGISKGTRMNTMFTKQLILGKPHSSFKPKLYSVTRFPKFSVLPKVDKTNALSKPVTSNSAPATRESKVVQTVNQCLVTANHDVYVLNYVNDMNSLVDNQSVNVSTRENQKKHKANAKKLKELGSKGSLASSRPSKPRTCFRWIPTGRIFAMCGKLTASSNTENMSEKFVCDNASISNPSKPSSKEFSNFASFLGRGSFGNSGNTQCVSNVFSDTLIDFLSNGFMDLHGNT</sequence>